<feature type="domain" description="Serine aminopeptidase S33" evidence="2">
    <location>
        <begin position="45"/>
        <end position="152"/>
    </location>
</feature>
<gene>
    <name evidence="3" type="ORF">A2Z23_02465</name>
</gene>
<proteinExistence type="predicted"/>
<evidence type="ECO:0000313" key="4">
    <source>
        <dbReference type="Proteomes" id="UP000176628"/>
    </source>
</evidence>
<dbReference type="Pfam" id="PF12146">
    <property type="entry name" value="Hydrolase_4"/>
    <property type="match status" value="1"/>
</dbReference>
<evidence type="ECO:0000259" key="2">
    <source>
        <dbReference type="Pfam" id="PF12146"/>
    </source>
</evidence>
<dbReference type="GO" id="GO:0052689">
    <property type="term" value="F:carboxylic ester hydrolase activity"/>
    <property type="evidence" value="ECO:0007669"/>
    <property type="project" value="UniProtKB-ARBA"/>
</dbReference>
<dbReference type="InterPro" id="IPR029058">
    <property type="entry name" value="AB_hydrolase_fold"/>
</dbReference>
<name>A0A1F5G1C2_9BACT</name>
<keyword evidence="1" id="KW-0378">Hydrolase</keyword>
<dbReference type="PANTHER" id="PTHR22946:SF9">
    <property type="entry name" value="POLYKETIDE TRANSFERASE AF380"/>
    <property type="match status" value="1"/>
</dbReference>
<dbReference type="Proteomes" id="UP000176628">
    <property type="component" value="Unassembled WGS sequence"/>
</dbReference>
<organism evidence="3 4">
    <name type="scientific">Candidatus Curtissbacteria bacterium RBG_16_39_7</name>
    <dbReference type="NCBI Taxonomy" id="1797707"/>
    <lineage>
        <taxon>Bacteria</taxon>
        <taxon>Candidatus Curtissiibacteriota</taxon>
    </lineage>
</organism>
<dbReference type="SUPFAM" id="SSF53474">
    <property type="entry name" value="alpha/beta-Hydrolases"/>
    <property type="match status" value="1"/>
</dbReference>
<protein>
    <recommendedName>
        <fullName evidence="2">Serine aminopeptidase S33 domain-containing protein</fullName>
    </recommendedName>
</protein>
<sequence length="257" mass="28702">MNKEEESQLIKFVKKEVEFPTLGSEKLKLKGTLFLPEGKDPFPGVIFYHGSGSSRIGFLPIGEELAQNEIANLAFDFRGCGQSPEELSGLCLSEREFDAHSALHFLINQAKVDEKRIGISGSSMGAPQTVLMAALHKDSVSSLLLRAPAAYSDFYSGERFGTYKQTYERGGAWKNSITFTYLTRFKGDILIVESENDEIIPHYVVKRYLDNAKKARTRELHVIKGATHNLGEADSPFRQEFNKVAANWFLRTLQGSG</sequence>
<comment type="caution">
    <text evidence="3">The sequence shown here is derived from an EMBL/GenBank/DDBJ whole genome shotgun (WGS) entry which is preliminary data.</text>
</comment>
<reference evidence="3 4" key="1">
    <citation type="journal article" date="2016" name="Nat. Commun.">
        <title>Thousands of microbial genomes shed light on interconnected biogeochemical processes in an aquifer system.</title>
        <authorList>
            <person name="Anantharaman K."/>
            <person name="Brown C.T."/>
            <person name="Hug L.A."/>
            <person name="Sharon I."/>
            <person name="Castelle C.J."/>
            <person name="Probst A.J."/>
            <person name="Thomas B.C."/>
            <person name="Singh A."/>
            <person name="Wilkins M.J."/>
            <person name="Karaoz U."/>
            <person name="Brodie E.L."/>
            <person name="Williams K.H."/>
            <person name="Hubbard S.S."/>
            <person name="Banfield J.F."/>
        </authorList>
    </citation>
    <scope>NUCLEOTIDE SEQUENCE [LARGE SCALE GENOMIC DNA]</scope>
</reference>
<dbReference type="InterPro" id="IPR022742">
    <property type="entry name" value="Hydrolase_4"/>
</dbReference>
<dbReference type="AlphaFoldDB" id="A0A1F5G1C2"/>
<evidence type="ECO:0000256" key="1">
    <source>
        <dbReference type="ARBA" id="ARBA00022801"/>
    </source>
</evidence>
<dbReference type="InterPro" id="IPR050261">
    <property type="entry name" value="FrsA_esterase"/>
</dbReference>
<dbReference type="EMBL" id="MFAV01000047">
    <property type="protein sequence ID" value="OGD85683.1"/>
    <property type="molecule type" value="Genomic_DNA"/>
</dbReference>
<dbReference type="Gene3D" id="3.40.50.1820">
    <property type="entry name" value="alpha/beta hydrolase"/>
    <property type="match status" value="1"/>
</dbReference>
<accession>A0A1F5G1C2</accession>
<evidence type="ECO:0000313" key="3">
    <source>
        <dbReference type="EMBL" id="OGD85683.1"/>
    </source>
</evidence>
<dbReference type="PANTHER" id="PTHR22946">
    <property type="entry name" value="DIENELACTONE HYDROLASE DOMAIN-CONTAINING PROTEIN-RELATED"/>
    <property type="match status" value="1"/>
</dbReference>